<dbReference type="AlphaFoldDB" id="A0A8X6HRX9"/>
<reference evidence="1" key="1">
    <citation type="submission" date="2020-07" db="EMBL/GenBank/DDBJ databases">
        <title>Multicomponent nature underlies the extraordinary mechanical properties of spider dragline silk.</title>
        <authorList>
            <person name="Kono N."/>
            <person name="Nakamura H."/>
            <person name="Mori M."/>
            <person name="Yoshida Y."/>
            <person name="Ohtoshi R."/>
            <person name="Malay A.D."/>
            <person name="Moran D.A.P."/>
            <person name="Tomita M."/>
            <person name="Numata K."/>
            <person name="Arakawa K."/>
        </authorList>
    </citation>
    <scope>NUCLEOTIDE SEQUENCE</scope>
</reference>
<dbReference type="OrthoDB" id="10434804at2759"/>
<accession>A0A8X6HRX9</accession>
<name>A0A8X6HRX9_TRICU</name>
<evidence type="ECO:0000313" key="2">
    <source>
        <dbReference type="Proteomes" id="UP000887116"/>
    </source>
</evidence>
<dbReference type="EMBL" id="BMAO01036170">
    <property type="protein sequence ID" value="GFR08449.1"/>
    <property type="molecule type" value="Genomic_DNA"/>
</dbReference>
<keyword evidence="2" id="KW-1185">Reference proteome</keyword>
<organism evidence="1 2">
    <name type="scientific">Trichonephila clavata</name>
    <name type="common">Joro spider</name>
    <name type="synonym">Nephila clavata</name>
    <dbReference type="NCBI Taxonomy" id="2740835"/>
    <lineage>
        <taxon>Eukaryota</taxon>
        <taxon>Metazoa</taxon>
        <taxon>Ecdysozoa</taxon>
        <taxon>Arthropoda</taxon>
        <taxon>Chelicerata</taxon>
        <taxon>Arachnida</taxon>
        <taxon>Araneae</taxon>
        <taxon>Araneomorphae</taxon>
        <taxon>Entelegynae</taxon>
        <taxon>Araneoidea</taxon>
        <taxon>Nephilidae</taxon>
        <taxon>Trichonephila</taxon>
    </lineage>
</organism>
<protein>
    <submittedName>
        <fullName evidence="1">Uncharacterized protein</fullName>
    </submittedName>
</protein>
<proteinExistence type="predicted"/>
<gene>
    <name evidence="1" type="ORF">TNCT_314691</name>
</gene>
<evidence type="ECO:0000313" key="1">
    <source>
        <dbReference type="EMBL" id="GFR08449.1"/>
    </source>
</evidence>
<dbReference type="Proteomes" id="UP000887116">
    <property type="component" value="Unassembled WGS sequence"/>
</dbReference>
<sequence>MQFVILLAFASKIPMSVCEIKRAVIRASNVQDCVFIDSMRSGDINLFISMLDSFKEEVTVAPFEILTLKKGIILLSLGVVVTYELLLLQILEK</sequence>
<comment type="caution">
    <text evidence="1">The sequence shown here is derived from an EMBL/GenBank/DDBJ whole genome shotgun (WGS) entry which is preliminary data.</text>
</comment>